<evidence type="ECO:0008006" key="5">
    <source>
        <dbReference type="Google" id="ProtNLM"/>
    </source>
</evidence>
<evidence type="ECO:0000256" key="2">
    <source>
        <dbReference type="SAM" id="SignalP"/>
    </source>
</evidence>
<sequence length="188" mass="19444">MAPPLSPMEAPVRAVLLTLALLTPAPAAPPPRPGPPPPPREALLAFEEAQGYLRRARAVTGALEPGAVLVQDTPAGRRLVVPLEFSGRTVARAFVTTGGDLVPRGGERALPGAGVPTLGAQARARLAAQVAGLTLSSFARVVGPQVHCYLLSGTQVVAELHFDRRSGQLLEDRGPPARPGPAPPSPRP</sequence>
<evidence type="ECO:0000313" key="3">
    <source>
        <dbReference type="EMBL" id="BDP41413.1"/>
    </source>
</evidence>
<keyword evidence="2" id="KW-0732">Signal</keyword>
<accession>A0ABM8ACQ2</accession>
<feature type="chain" id="PRO_5047474850" description="PepSY domain-containing protein" evidence="2">
    <location>
        <begin position="28"/>
        <end position="188"/>
    </location>
</feature>
<feature type="region of interest" description="Disordered" evidence="1">
    <location>
        <begin position="167"/>
        <end position="188"/>
    </location>
</feature>
<evidence type="ECO:0000256" key="1">
    <source>
        <dbReference type="SAM" id="MobiDB-lite"/>
    </source>
</evidence>
<dbReference type="Proteomes" id="UP001064971">
    <property type="component" value="Chromosome"/>
</dbReference>
<feature type="signal peptide" evidence="2">
    <location>
        <begin position="1"/>
        <end position="27"/>
    </location>
</feature>
<evidence type="ECO:0000313" key="4">
    <source>
        <dbReference type="Proteomes" id="UP001064971"/>
    </source>
</evidence>
<keyword evidence="4" id="KW-1185">Reference proteome</keyword>
<organism evidence="3 4">
    <name type="scientific">Deinococcus aetherius</name>
    <dbReference type="NCBI Taxonomy" id="200252"/>
    <lineage>
        <taxon>Bacteria</taxon>
        <taxon>Thermotogati</taxon>
        <taxon>Deinococcota</taxon>
        <taxon>Deinococci</taxon>
        <taxon>Deinococcales</taxon>
        <taxon>Deinococcaceae</taxon>
        <taxon>Deinococcus</taxon>
    </lineage>
</organism>
<gene>
    <name evidence="3" type="ORF">DAETH_13820</name>
</gene>
<name>A0ABM8ACQ2_9DEIO</name>
<dbReference type="EMBL" id="AP026560">
    <property type="protein sequence ID" value="BDP41413.1"/>
    <property type="molecule type" value="Genomic_DNA"/>
</dbReference>
<protein>
    <recommendedName>
        <fullName evidence="5">PepSY domain-containing protein</fullName>
    </recommendedName>
</protein>
<feature type="compositionally biased region" description="Pro residues" evidence="1">
    <location>
        <begin position="176"/>
        <end position="188"/>
    </location>
</feature>
<reference evidence="3" key="1">
    <citation type="submission" date="2022-07" db="EMBL/GenBank/DDBJ databases">
        <title>Complete Genome Sequence of the Radioresistant Bacterium Deinococcus aetherius ST0316, Isolated from the Air Dust collected in Lower Stratosphere above Japan.</title>
        <authorList>
            <person name="Satoh K."/>
            <person name="Hagiwara K."/>
            <person name="Katsumata K."/>
            <person name="Kubo A."/>
            <person name="Yokobori S."/>
            <person name="Yamagishi A."/>
            <person name="Oono Y."/>
            <person name="Narumi I."/>
        </authorList>
    </citation>
    <scope>NUCLEOTIDE SEQUENCE</scope>
    <source>
        <strain evidence="3">ST0316</strain>
    </source>
</reference>
<proteinExistence type="predicted"/>